<proteinExistence type="predicted"/>
<accession>A0A8S5LZI9</accession>
<organism evidence="1">
    <name type="scientific">Podoviridae sp. ctDgT26</name>
    <dbReference type="NCBI Taxonomy" id="2826547"/>
    <lineage>
        <taxon>Viruses</taxon>
        <taxon>Duplodnaviria</taxon>
        <taxon>Heunggongvirae</taxon>
        <taxon>Uroviricota</taxon>
        <taxon>Caudoviricetes</taxon>
    </lineage>
</organism>
<reference evidence="1" key="1">
    <citation type="journal article" date="2021" name="Proc. Natl. Acad. Sci. U.S.A.">
        <title>A Catalog of Tens of Thousands of Viruses from Human Metagenomes Reveals Hidden Associations with Chronic Diseases.</title>
        <authorList>
            <person name="Tisza M.J."/>
            <person name="Buck C.B."/>
        </authorList>
    </citation>
    <scope>NUCLEOTIDE SEQUENCE</scope>
    <source>
        <strain evidence="1">CtDgT26</strain>
    </source>
</reference>
<name>A0A8S5LZI9_9CAUD</name>
<dbReference type="Pfam" id="PF14354">
    <property type="entry name" value="Lar_restr_allev"/>
    <property type="match status" value="1"/>
</dbReference>
<dbReference type="NCBIfam" id="TIGR03655">
    <property type="entry name" value="anti_R_Lar"/>
    <property type="match status" value="1"/>
</dbReference>
<evidence type="ECO:0000313" key="1">
    <source>
        <dbReference type="EMBL" id="DAD75296.1"/>
    </source>
</evidence>
<dbReference type="EMBL" id="BK014779">
    <property type="protein sequence ID" value="DAD75296.1"/>
    <property type="molecule type" value="Genomic_DNA"/>
</dbReference>
<dbReference type="InterPro" id="IPR019908">
    <property type="entry name" value="Toxin_RalR"/>
</dbReference>
<sequence>MAELKPCPFCGNTKIGVVRSKYNGVPSGDDGWRAEIKCKCGADMKFWALKKSWAEETAISAWNRRADNGQKNT</sequence>
<protein>
    <submittedName>
        <fullName evidence="1">Restriction alleviation protein</fullName>
    </submittedName>
</protein>